<dbReference type="PROSITE" id="PS50885">
    <property type="entry name" value="HAMP"/>
    <property type="match status" value="1"/>
</dbReference>
<dbReference type="EMBL" id="BAAACF010000001">
    <property type="protein sequence ID" value="GAA0720365.1"/>
    <property type="molecule type" value="Genomic_DNA"/>
</dbReference>
<evidence type="ECO:0000256" key="2">
    <source>
        <dbReference type="ARBA" id="ARBA00029447"/>
    </source>
</evidence>
<keyword evidence="4" id="KW-0812">Transmembrane</keyword>
<dbReference type="Gene3D" id="6.10.340.10">
    <property type="match status" value="1"/>
</dbReference>
<feature type="domain" description="HAMP" evidence="6">
    <location>
        <begin position="205"/>
        <end position="259"/>
    </location>
</feature>
<gene>
    <name evidence="7" type="ORF">GCM10008905_09460</name>
</gene>
<dbReference type="PANTHER" id="PTHR32089">
    <property type="entry name" value="METHYL-ACCEPTING CHEMOTAXIS PROTEIN MCPB"/>
    <property type="match status" value="1"/>
</dbReference>
<dbReference type="PROSITE" id="PS50111">
    <property type="entry name" value="CHEMOTAXIS_TRANSDUC_2"/>
    <property type="match status" value="1"/>
</dbReference>
<reference evidence="7 8" key="1">
    <citation type="journal article" date="2019" name="Int. J. Syst. Evol. Microbiol.">
        <title>The Global Catalogue of Microorganisms (GCM) 10K type strain sequencing project: providing services to taxonomists for standard genome sequencing and annotation.</title>
        <authorList>
            <consortium name="The Broad Institute Genomics Platform"/>
            <consortium name="The Broad Institute Genome Sequencing Center for Infectious Disease"/>
            <person name="Wu L."/>
            <person name="Ma J."/>
        </authorList>
    </citation>
    <scope>NUCLEOTIDE SEQUENCE [LARGE SCALE GENOMIC DNA]</scope>
    <source>
        <strain evidence="7 8">JCM 1405</strain>
    </source>
</reference>
<dbReference type="InterPro" id="IPR004089">
    <property type="entry name" value="MCPsignal_dom"/>
</dbReference>
<name>A0ABN1ISR8_9CLOT</name>
<keyword evidence="8" id="KW-1185">Reference proteome</keyword>
<sequence length="565" mass="63501">MSISKFIKLTSSIFITLLLIIAVNTYLLNKNFANERVAVKRQAEFKQLGIDLVNSSDYLTNEVRSYVQFGNKKHYDNYWREVKETKTRDRVVEKLKELNAPEEELDLIEEAKKNSDNLVIIEDEAMKAVENKDFEKARTLLFDESYDKHKSEIMQPIDEFINKMNTRAENETSKMKKALDISIITTNALLGVLGVFLMITFLILGRKISNLNEISKRLSELADNEGDLTSKIMINSNDEIGIIANSYNKMIESLRNLIKEITHTTDQVLSGSVELNSTIEEITLDIKTVNELTKQISQGTEDLSSSTEEINASSEEINSTMNELVNRAKETDDSAEIIKERAIKIKDKAVKALENGNKVYSEKEVNIVKAMEEGKIVGEIRIMADSIASIAEQTNLLALNAAIEAARAGEVGKGFAVVADEIRKLAEQSSVSVSSIQNIVSRIEKAFKNMSDSGKELLDFMLYNVKPDYEFLAETGEQYEKDADLIKVMSKETSTSMTLTMESMMQVNKAIENVSATAEEAAAGSEEILANVEQTTMHMNSIVKSSQYQSDMVKKLREMIIKFKI</sequence>
<evidence type="ECO:0000256" key="4">
    <source>
        <dbReference type="SAM" id="Phobius"/>
    </source>
</evidence>
<evidence type="ECO:0000259" key="6">
    <source>
        <dbReference type="PROSITE" id="PS50885"/>
    </source>
</evidence>
<evidence type="ECO:0000256" key="1">
    <source>
        <dbReference type="ARBA" id="ARBA00023224"/>
    </source>
</evidence>
<dbReference type="SMART" id="SM00283">
    <property type="entry name" value="MA"/>
    <property type="match status" value="1"/>
</dbReference>
<dbReference type="Gene3D" id="1.10.287.950">
    <property type="entry name" value="Methyl-accepting chemotaxis protein"/>
    <property type="match status" value="1"/>
</dbReference>
<protein>
    <submittedName>
        <fullName evidence="7">Methyl-accepting chemotaxis protein</fullName>
    </submittedName>
</protein>
<dbReference type="InterPro" id="IPR003660">
    <property type="entry name" value="HAMP_dom"/>
</dbReference>
<dbReference type="SUPFAM" id="SSF58104">
    <property type="entry name" value="Methyl-accepting chemotaxis protein (MCP) signaling domain"/>
    <property type="match status" value="1"/>
</dbReference>
<feature type="transmembrane region" description="Helical" evidence="4">
    <location>
        <begin position="181"/>
        <end position="204"/>
    </location>
</feature>
<feature type="domain" description="Methyl-accepting transducer" evidence="5">
    <location>
        <begin position="278"/>
        <end position="529"/>
    </location>
</feature>
<comment type="similarity">
    <text evidence="2">Belongs to the methyl-accepting chemotaxis (MCP) protein family.</text>
</comment>
<dbReference type="SMART" id="SM00304">
    <property type="entry name" value="HAMP"/>
    <property type="match status" value="1"/>
</dbReference>
<keyword evidence="1 3" id="KW-0807">Transducer</keyword>
<evidence type="ECO:0000313" key="8">
    <source>
        <dbReference type="Proteomes" id="UP001500339"/>
    </source>
</evidence>
<keyword evidence="4" id="KW-1133">Transmembrane helix</keyword>
<comment type="caution">
    <text evidence="7">The sequence shown here is derived from an EMBL/GenBank/DDBJ whole genome shotgun (WGS) entry which is preliminary data.</text>
</comment>
<dbReference type="PANTHER" id="PTHR32089:SF112">
    <property type="entry name" value="LYSOZYME-LIKE PROTEIN-RELATED"/>
    <property type="match status" value="1"/>
</dbReference>
<feature type="transmembrane region" description="Helical" evidence="4">
    <location>
        <begin position="6"/>
        <end position="28"/>
    </location>
</feature>
<evidence type="ECO:0000313" key="7">
    <source>
        <dbReference type="EMBL" id="GAA0720365.1"/>
    </source>
</evidence>
<accession>A0ABN1ISR8</accession>
<dbReference type="PRINTS" id="PR00260">
    <property type="entry name" value="CHEMTRNSDUCR"/>
</dbReference>
<evidence type="ECO:0000259" key="5">
    <source>
        <dbReference type="PROSITE" id="PS50111"/>
    </source>
</evidence>
<proteinExistence type="inferred from homology"/>
<organism evidence="7 8">
    <name type="scientific">Clostridium malenominatum</name>
    <dbReference type="NCBI Taxonomy" id="1539"/>
    <lineage>
        <taxon>Bacteria</taxon>
        <taxon>Bacillati</taxon>
        <taxon>Bacillota</taxon>
        <taxon>Clostridia</taxon>
        <taxon>Eubacteriales</taxon>
        <taxon>Clostridiaceae</taxon>
        <taxon>Clostridium</taxon>
    </lineage>
</organism>
<evidence type="ECO:0000256" key="3">
    <source>
        <dbReference type="PROSITE-ProRule" id="PRU00284"/>
    </source>
</evidence>
<dbReference type="Proteomes" id="UP001500339">
    <property type="component" value="Unassembled WGS sequence"/>
</dbReference>
<keyword evidence="4" id="KW-0472">Membrane</keyword>
<dbReference type="RefSeq" id="WP_343767221.1">
    <property type="nucleotide sequence ID" value="NZ_BAAACF010000001.1"/>
</dbReference>
<dbReference type="Pfam" id="PF00015">
    <property type="entry name" value="MCPsignal"/>
    <property type="match status" value="1"/>
</dbReference>
<dbReference type="CDD" id="cd06225">
    <property type="entry name" value="HAMP"/>
    <property type="match status" value="1"/>
</dbReference>
<dbReference type="InterPro" id="IPR004090">
    <property type="entry name" value="Chemotax_Me-accpt_rcpt"/>
</dbReference>
<dbReference type="Pfam" id="PF00672">
    <property type="entry name" value="HAMP"/>
    <property type="match status" value="1"/>
</dbReference>